<comment type="caution">
    <text evidence="1">The sequence shown here is derived from an EMBL/GenBank/DDBJ whole genome shotgun (WGS) entry which is preliminary data.</text>
</comment>
<sequence length="103" mass="11524">MFESPTCHYCEQWHADLGPIYPKTAESALAPLRRVNLHQDWPADLRGIRSVSFTPTFVLVESGQEVGRITGYAGDEFFWFQLSELLKKLPPAEDGAAQREGGS</sequence>
<evidence type="ECO:0000313" key="2">
    <source>
        <dbReference type="Proteomes" id="UP000434582"/>
    </source>
</evidence>
<dbReference type="EMBL" id="WIVE01000019">
    <property type="protein sequence ID" value="MQX36464.1"/>
    <property type="molecule type" value="Genomic_DNA"/>
</dbReference>
<gene>
    <name evidence="1" type="ORF">GHC57_08040</name>
</gene>
<keyword evidence="2" id="KW-1185">Reference proteome</keyword>
<organism evidence="1 2">
    <name type="scientific">Roseospira navarrensis</name>
    <dbReference type="NCBI Taxonomy" id="140058"/>
    <lineage>
        <taxon>Bacteria</taxon>
        <taxon>Pseudomonadati</taxon>
        <taxon>Pseudomonadota</taxon>
        <taxon>Alphaproteobacteria</taxon>
        <taxon>Rhodospirillales</taxon>
        <taxon>Rhodospirillaceae</taxon>
        <taxon>Roseospira</taxon>
    </lineage>
</organism>
<proteinExistence type="predicted"/>
<evidence type="ECO:0000313" key="1">
    <source>
        <dbReference type="EMBL" id="MQX36464.1"/>
    </source>
</evidence>
<name>A0A7X1ZDB5_9PROT</name>
<protein>
    <submittedName>
        <fullName evidence="1">Uncharacterized protein</fullName>
    </submittedName>
</protein>
<dbReference type="InterPro" id="IPR036249">
    <property type="entry name" value="Thioredoxin-like_sf"/>
</dbReference>
<dbReference type="SUPFAM" id="SSF52833">
    <property type="entry name" value="Thioredoxin-like"/>
    <property type="match status" value="1"/>
</dbReference>
<reference evidence="1 2" key="1">
    <citation type="submission" date="2019-10" db="EMBL/GenBank/DDBJ databases">
        <title>Draft whole-genome sequence of the purple nonsulfur photosynthetic bacterium Roseospira navarrensis DSM 15114.</title>
        <authorList>
            <person name="Kyndt J.A."/>
            <person name="Meyer T.E."/>
        </authorList>
    </citation>
    <scope>NUCLEOTIDE SEQUENCE [LARGE SCALE GENOMIC DNA]</scope>
    <source>
        <strain evidence="1 2">DSM 15114</strain>
    </source>
</reference>
<dbReference type="AlphaFoldDB" id="A0A7X1ZDB5"/>
<accession>A0A7X1ZDB5</accession>
<dbReference type="Proteomes" id="UP000434582">
    <property type="component" value="Unassembled WGS sequence"/>
</dbReference>
<dbReference type="Gene3D" id="3.40.30.10">
    <property type="entry name" value="Glutaredoxin"/>
    <property type="match status" value="1"/>
</dbReference>
<dbReference type="OrthoDB" id="7362982at2"/>